<keyword evidence="2 4" id="KW-0732">Signal</keyword>
<dbReference type="InterPro" id="IPR002018">
    <property type="entry name" value="CarbesteraseB"/>
</dbReference>
<sequence length="165" mass="18541">MDRRKSIQWCPTMQRVGVLALLLSLNYMEVSQGSRHNGHLSPRVIRTKYGTVRGMINSIGVDGMGDAEVFLGLPYAEPPVGNLRLMPPGTPSPWSALRVAQHLGPVCPQRLPDIRNKTEALKTMSQGRYHHLRRLLPYLRNQSEDCLYLNIYSPAGAITSRLHQN</sequence>
<dbReference type="KEGG" id="hazt:108665686"/>
<dbReference type="GeneID" id="108665686"/>
<feature type="signal peptide" evidence="4">
    <location>
        <begin position="1"/>
        <end position="33"/>
    </location>
</feature>
<dbReference type="SUPFAM" id="SSF53474">
    <property type="entry name" value="alpha/beta-Hydrolases"/>
    <property type="match status" value="1"/>
</dbReference>
<dbReference type="OrthoDB" id="3200163at2759"/>
<dbReference type="InterPro" id="IPR029058">
    <property type="entry name" value="AB_hydrolase_fold"/>
</dbReference>
<protein>
    <submittedName>
        <fullName evidence="7">Neuroligin 4-like</fullName>
    </submittedName>
</protein>
<dbReference type="OMA" id="HWDDVRV"/>
<evidence type="ECO:0000259" key="5">
    <source>
        <dbReference type="Pfam" id="PF00135"/>
    </source>
</evidence>
<dbReference type="Pfam" id="PF00135">
    <property type="entry name" value="COesterase"/>
    <property type="match status" value="1"/>
</dbReference>
<evidence type="ECO:0000256" key="3">
    <source>
        <dbReference type="ARBA" id="ARBA00023180"/>
    </source>
</evidence>
<evidence type="ECO:0000313" key="6">
    <source>
        <dbReference type="Proteomes" id="UP000694843"/>
    </source>
</evidence>
<accession>A0A8B7N2A0</accession>
<evidence type="ECO:0000256" key="4">
    <source>
        <dbReference type="SAM" id="SignalP"/>
    </source>
</evidence>
<feature type="domain" description="Carboxylesterase type B" evidence="5">
    <location>
        <begin position="42"/>
        <end position="157"/>
    </location>
</feature>
<dbReference type="InterPro" id="IPR019819">
    <property type="entry name" value="Carboxylesterase_B_CS"/>
</dbReference>
<gene>
    <name evidence="7" type="primary">LOC108665686</name>
</gene>
<name>A0A8B7N2A0_HYAAZ</name>
<feature type="non-terminal residue" evidence="7">
    <location>
        <position position="165"/>
    </location>
</feature>
<keyword evidence="6" id="KW-1185">Reference proteome</keyword>
<feature type="chain" id="PRO_5037380174" evidence="4">
    <location>
        <begin position="34"/>
        <end position="165"/>
    </location>
</feature>
<dbReference type="Proteomes" id="UP000694843">
    <property type="component" value="Unplaced"/>
</dbReference>
<evidence type="ECO:0000256" key="2">
    <source>
        <dbReference type="ARBA" id="ARBA00022729"/>
    </source>
</evidence>
<dbReference type="Gene3D" id="3.40.50.1820">
    <property type="entry name" value="alpha/beta hydrolase"/>
    <property type="match status" value="1"/>
</dbReference>
<dbReference type="PROSITE" id="PS00941">
    <property type="entry name" value="CARBOXYLESTERASE_B_2"/>
    <property type="match status" value="1"/>
</dbReference>
<dbReference type="AlphaFoldDB" id="A0A8B7N2A0"/>
<reference evidence="7" key="1">
    <citation type="submission" date="2025-08" db="UniProtKB">
        <authorList>
            <consortium name="RefSeq"/>
        </authorList>
    </citation>
    <scope>IDENTIFICATION</scope>
    <source>
        <tissue evidence="7">Whole organism</tissue>
    </source>
</reference>
<evidence type="ECO:0000256" key="1">
    <source>
        <dbReference type="ARBA" id="ARBA00005964"/>
    </source>
</evidence>
<comment type="similarity">
    <text evidence="1">Belongs to the type-B carboxylesterase/lipase family.</text>
</comment>
<proteinExistence type="inferred from homology"/>
<dbReference type="RefSeq" id="XP_018007951.2">
    <property type="nucleotide sequence ID" value="XM_018152462.2"/>
</dbReference>
<dbReference type="InterPro" id="IPR051093">
    <property type="entry name" value="Neuroligin/BSAL"/>
</dbReference>
<keyword evidence="3" id="KW-0325">Glycoprotein</keyword>
<dbReference type="PANTHER" id="PTHR43903">
    <property type="entry name" value="NEUROLIGIN"/>
    <property type="match status" value="1"/>
</dbReference>
<evidence type="ECO:0000313" key="7">
    <source>
        <dbReference type="RefSeq" id="XP_018007951.2"/>
    </source>
</evidence>
<organism evidence="6 7">
    <name type="scientific">Hyalella azteca</name>
    <name type="common">Amphipod</name>
    <dbReference type="NCBI Taxonomy" id="294128"/>
    <lineage>
        <taxon>Eukaryota</taxon>
        <taxon>Metazoa</taxon>
        <taxon>Ecdysozoa</taxon>
        <taxon>Arthropoda</taxon>
        <taxon>Crustacea</taxon>
        <taxon>Multicrustacea</taxon>
        <taxon>Malacostraca</taxon>
        <taxon>Eumalacostraca</taxon>
        <taxon>Peracarida</taxon>
        <taxon>Amphipoda</taxon>
        <taxon>Senticaudata</taxon>
        <taxon>Talitrida</taxon>
        <taxon>Talitroidea</taxon>
        <taxon>Hyalellidae</taxon>
        <taxon>Hyalella</taxon>
    </lineage>
</organism>